<dbReference type="RefSeq" id="WP_152809209.1">
    <property type="nucleotide sequence ID" value="NZ_WHNW01000002.1"/>
</dbReference>
<comment type="caution">
    <text evidence="2">The sequence shown here is derived from an EMBL/GenBank/DDBJ whole genome shotgun (WGS) entry which is preliminary data.</text>
</comment>
<reference evidence="2 3" key="1">
    <citation type="submission" date="2019-10" db="EMBL/GenBank/DDBJ databases">
        <title>Cardiobacteriales fam. a chemoheterotrophic member of the order Cardiobacteriales, and proposal of Cardiobacteriales fam. nov.</title>
        <authorList>
            <person name="Wang C."/>
        </authorList>
    </citation>
    <scope>NUCLEOTIDE SEQUENCE [LARGE SCALE GENOMIC DNA]</scope>
    <source>
        <strain evidence="2 3">ML27</strain>
    </source>
</reference>
<feature type="signal peptide" evidence="1">
    <location>
        <begin position="1"/>
        <end position="25"/>
    </location>
</feature>
<evidence type="ECO:0000313" key="3">
    <source>
        <dbReference type="Proteomes" id="UP000471298"/>
    </source>
</evidence>
<protein>
    <submittedName>
        <fullName evidence="2">Uncharacterized protein</fullName>
    </submittedName>
</protein>
<evidence type="ECO:0000313" key="2">
    <source>
        <dbReference type="EMBL" id="MPV85712.1"/>
    </source>
</evidence>
<proteinExistence type="predicted"/>
<sequence length="330" mass="36010">MKIGTQLKQWLVLSLALMTVTAVQAFEPVTGVWSDTGEGQRRTGYSIEFQNGFMLMSIYSYADNNASTNPTWYNTEGFLTKNEDGSLSGTFPLYTVANNQLPNAEGNVPAGNMTIRFTDRETATVTWNNFPGNRLAQSTLKKYWFIGTGTDATAKRFAARGNWQYSLVNEDNAADFGALVVGYFDPTNPENSSVYAGVDSDTLVGRTIGLQNERVTKQLFADGVDLTIIEFADRDFYFLEVGGGAEYAAGFAAIVGSGEMPTASDYRYRATAVRFLGQDHRNGSGIEKSGDLLPTLSTSDVEAMTARLKAATENGALDRVKVQLMNKPNN</sequence>
<dbReference type="EMBL" id="WHNW01000002">
    <property type="protein sequence ID" value="MPV85712.1"/>
    <property type="molecule type" value="Genomic_DNA"/>
</dbReference>
<dbReference type="AlphaFoldDB" id="A0A6N7ETF5"/>
<organism evidence="2 3">
    <name type="scientific">Ostreibacterium oceani</name>
    <dbReference type="NCBI Taxonomy" id="2654998"/>
    <lineage>
        <taxon>Bacteria</taxon>
        <taxon>Pseudomonadati</taxon>
        <taxon>Pseudomonadota</taxon>
        <taxon>Gammaproteobacteria</taxon>
        <taxon>Cardiobacteriales</taxon>
        <taxon>Ostreibacteriaceae</taxon>
        <taxon>Ostreibacterium</taxon>
    </lineage>
</organism>
<evidence type="ECO:0000256" key="1">
    <source>
        <dbReference type="SAM" id="SignalP"/>
    </source>
</evidence>
<feature type="chain" id="PRO_5026993717" evidence="1">
    <location>
        <begin position="26"/>
        <end position="330"/>
    </location>
</feature>
<keyword evidence="1" id="KW-0732">Signal</keyword>
<name>A0A6N7ETF5_9GAMM</name>
<accession>A0A6N7ETF5</accession>
<dbReference type="Proteomes" id="UP000471298">
    <property type="component" value="Unassembled WGS sequence"/>
</dbReference>
<keyword evidence="3" id="KW-1185">Reference proteome</keyword>
<dbReference type="InParanoid" id="A0A6N7ETF5"/>
<gene>
    <name evidence="2" type="ORF">GCU85_03030</name>
</gene>